<evidence type="ECO:0000313" key="1">
    <source>
        <dbReference type="EMBL" id="ACV05951.1"/>
    </source>
</evidence>
<dbReference type="InterPro" id="IPR036249">
    <property type="entry name" value="Thioredoxin-like_sf"/>
</dbReference>
<keyword evidence="2" id="KW-1185">Reference proteome</keyword>
<evidence type="ECO:0008006" key="3">
    <source>
        <dbReference type="Google" id="ProtNLM"/>
    </source>
</evidence>
<sequence length="216" mass="23469">MSENTQQPAVEMFFDPTCPWAWMTSRWLMEVEQVRDIQVTWSPMSLAVLNEGRDLPEDYAAAMQAAWGPVRVISAAITEHGEKQAKALYDAMGKRFHPGGRKNVEEGQAVIAEALAEVGLPAELADVAFPQGVGSNPEDEITADLRERQQRVVDLVGDDVGTPVIAVDGVAFFGPVVTPAPKGEDAGRLWDGCVLVASTPGFYELKRSRDAGPQFD</sequence>
<accession>C7NFL6</accession>
<name>C7NFL6_KYTSD</name>
<reference evidence="1 2" key="1">
    <citation type="journal article" date="2009" name="Stand. Genomic Sci.">
        <title>Complete genome sequence of Kytococcus sedentarius type strain (541).</title>
        <authorList>
            <person name="Sims D."/>
            <person name="Brettin T."/>
            <person name="Detter J.C."/>
            <person name="Han C."/>
            <person name="Lapidus A."/>
            <person name="Copeland A."/>
            <person name="Glavina Del Rio T."/>
            <person name="Nolan M."/>
            <person name="Chen F."/>
            <person name="Lucas S."/>
            <person name="Tice H."/>
            <person name="Cheng J.F."/>
            <person name="Bruce D."/>
            <person name="Goodwin L."/>
            <person name="Pitluck S."/>
            <person name="Ovchinnikova G."/>
            <person name="Pati A."/>
            <person name="Ivanova N."/>
            <person name="Mavrommatis K."/>
            <person name="Chen A."/>
            <person name="Palaniappan K."/>
            <person name="D'haeseleer P."/>
            <person name="Chain P."/>
            <person name="Bristow J."/>
            <person name="Eisen J.A."/>
            <person name="Markowitz V."/>
            <person name="Hugenholtz P."/>
            <person name="Schneider S."/>
            <person name="Goker M."/>
            <person name="Pukall R."/>
            <person name="Kyrpides N.C."/>
            <person name="Klenk H.P."/>
        </authorList>
    </citation>
    <scope>NUCLEOTIDE SEQUENCE [LARGE SCALE GENOMIC DNA]</scope>
    <source>
        <strain evidence="2">ATCC 14392 / DSM 20547 / JCM 11482 / CCUG 33030 / NBRC 15357 / NCTC 11040 / CCM 314 / 541</strain>
    </source>
</reference>
<dbReference type="Gene3D" id="3.40.30.10">
    <property type="entry name" value="Glutaredoxin"/>
    <property type="match status" value="1"/>
</dbReference>
<dbReference type="STRING" id="478801.Ksed_09030"/>
<proteinExistence type="predicted"/>
<dbReference type="RefSeq" id="WP_012802366.1">
    <property type="nucleotide sequence ID" value="NC_013169.1"/>
</dbReference>
<dbReference type="InterPro" id="IPR053977">
    <property type="entry name" value="Rv2466c-like"/>
</dbReference>
<dbReference type="KEGG" id="kse:Ksed_09030"/>
<dbReference type="HOGENOM" id="CLU_087602_1_0_11"/>
<dbReference type="Proteomes" id="UP000006666">
    <property type="component" value="Chromosome"/>
</dbReference>
<dbReference type="SUPFAM" id="SSF52833">
    <property type="entry name" value="Thioredoxin-like"/>
    <property type="match status" value="1"/>
</dbReference>
<dbReference type="CDD" id="cd02972">
    <property type="entry name" value="DsbA_family"/>
    <property type="match status" value="1"/>
</dbReference>
<dbReference type="eggNOG" id="COG1651">
    <property type="taxonomic scope" value="Bacteria"/>
</dbReference>
<protein>
    <recommendedName>
        <fullName evidence="3">DSBA-like thioredoxin domain-containing protein</fullName>
    </recommendedName>
</protein>
<dbReference type="EMBL" id="CP001686">
    <property type="protein sequence ID" value="ACV05951.1"/>
    <property type="molecule type" value="Genomic_DNA"/>
</dbReference>
<evidence type="ECO:0000313" key="2">
    <source>
        <dbReference type="Proteomes" id="UP000006666"/>
    </source>
</evidence>
<dbReference type="AlphaFoldDB" id="C7NFL6"/>
<organism evidence="1 2">
    <name type="scientific">Kytococcus sedentarius (strain ATCC 14392 / DSM 20547 / JCM 11482 / CCUG 33030 / NBRC 15357 / NCTC 11040 / CCM 314 / 541)</name>
    <name type="common">Micrococcus sedentarius</name>
    <dbReference type="NCBI Taxonomy" id="478801"/>
    <lineage>
        <taxon>Bacteria</taxon>
        <taxon>Bacillati</taxon>
        <taxon>Actinomycetota</taxon>
        <taxon>Actinomycetes</taxon>
        <taxon>Micrococcales</taxon>
        <taxon>Kytococcaceae</taxon>
        <taxon>Kytococcus</taxon>
    </lineage>
</organism>
<dbReference type="Pfam" id="PF22234">
    <property type="entry name" value="Rv2466c-like"/>
    <property type="match status" value="1"/>
</dbReference>
<gene>
    <name evidence="1" type="ordered locus">Ksed_09030</name>
</gene>